<evidence type="ECO:0000313" key="2">
    <source>
        <dbReference type="EMBL" id="KAL0061483.1"/>
    </source>
</evidence>
<dbReference type="Proteomes" id="UP001437256">
    <property type="component" value="Unassembled WGS sequence"/>
</dbReference>
<name>A0ABR2ZJH5_9AGAR</name>
<feature type="region of interest" description="Disordered" evidence="1">
    <location>
        <begin position="1"/>
        <end position="22"/>
    </location>
</feature>
<reference evidence="2 3" key="1">
    <citation type="submission" date="2024-05" db="EMBL/GenBank/DDBJ databases">
        <title>A draft genome resource for the thread blight pathogen Marasmius tenuissimus strain MS-2.</title>
        <authorList>
            <person name="Yulfo-Soto G.E."/>
            <person name="Baruah I.K."/>
            <person name="Amoako-Attah I."/>
            <person name="Bukari Y."/>
            <person name="Meinhardt L.W."/>
            <person name="Bailey B.A."/>
            <person name="Cohen S.P."/>
        </authorList>
    </citation>
    <scope>NUCLEOTIDE SEQUENCE [LARGE SCALE GENOMIC DNA]</scope>
    <source>
        <strain evidence="2 3">MS-2</strain>
    </source>
</reference>
<dbReference type="EMBL" id="JBBXMP010000134">
    <property type="protein sequence ID" value="KAL0061483.1"/>
    <property type="molecule type" value="Genomic_DNA"/>
</dbReference>
<comment type="caution">
    <text evidence="2">The sequence shown here is derived from an EMBL/GenBank/DDBJ whole genome shotgun (WGS) entry which is preliminary data.</text>
</comment>
<sequence>MPKTARVPAANGGNNARALRTQASVSIKEEDEIISLRDLEYSQRQHEEEDLASDMSKFLQEFRRMQSSTYEDKWTAYSSFTLLERQAKKSTMVNAAFENQKKALYAASRKRAQEAMINKLLESYDNPLDNLFPRRAEIFAASEQMIKENPARREKALKSFLSKAHEQLEESRKQEMAATDASCLIKHYKALLRR</sequence>
<proteinExistence type="predicted"/>
<protein>
    <submittedName>
        <fullName evidence="2">Uncharacterized protein</fullName>
    </submittedName>
</protein>
<evidence type="ECO:0000313" key="3">
    <source>
        <dbReference type="Proteomes" id="UP001437256"/>
    </source>
</evidence>
<organism evidence="2 3">
    <name type="scientific">Marasmius tenuissimus</name>
    <dbReference type="NCBI Taxonomy" id="585030"/>
    <lineage>
        <taxon>Eukaryota</taxon>
        <taxon>Fungi</taxon>
        <taxon>Dikarya</taxon>
        <taxon>Basidiomycota</taxon>
        <taxon>Agaricomycotina</taxon>
        <taxon>Agaricomycetes</taxon>
        <taxon>Agaricomycetidae</taxon>
        <taxon>Agaricales</taxon>
        <taxon>Marasmiineae</taxon>
        <taxon>Marasmiaceae</taxon>
        <taxon>Marasmius</taxon>
    </lineage>
</organism>
<accession>A0ABR2ZJH5</accession>
<gene>
    <name evidence="2" type="ORF">AAF712_011706</name>
</gene>
<keyword evidence="3" id="KW-1185">Reference proteome</keyword>
<evidence type="ECO:0000256" key="1">
    <source>
        <dbReference type="SAM" id="MobiDB-lite"/>
    </source>
</evidence>